<dbReference type="OrthoDB" id="9766019at2"/>
<dbReference type="PRINTS" id="PR00301">
    <property type="entry name" value="HEATSHOCK70"/>
</dbReference>
<dbReference type="InterPro" id="IPR043129">
    <property type="entry name" value="ATPase_NBD"/>
</dbReference>
<keyword evidence="3" id="KW-0067">ATP-binding</keyword>
<dbReference type="SUPFAM" id="SSF53067">
    <property type="entry name" value="Actin-like ATPase domain"/>
    <property type="match status" value="2"/>
</dbReference>
<reference evidence="5" key="1">
    <citation type="submission" date="2018-08" db="EMBL/GenBank/DDBJ databases">
        <authorList>
            <person name="Rodrigo-Torres L."/>
            <person name="Arahal R. D."/>
            <person name="Lucena T."/>
        </authorList>
    </citation>
    <scope>NUCLEOTIDE SEQUENCE [LARGE SCALE GENOMIC DNA]</scope>
    <source>
        <strain evidence="5">CECT 7235</strain>
    </source>
</reference>
<keyword evidence="5" id="KW-1185">Reference proteome</keyword>
<dbReference type="CDD" id="cd24029">
    <property type="entry name" value="ASKHA_NBD_HSP70_DnaK_HscA_HscC"/>
    <property type="match status" value="1"/>
</dbReference>
<dbReference type="GO" id="GO:0140662">
    <property type="term" value="F:ATP-dependent protein folding chaperone"/>
    <property type="evidence" value="ECO:0007669"/>
    <property type="project" value="InterPro"/>
</dbReference>
<dbReference type="GO" id="GO:0005524">
    <property type="term" value="F:ATP binding"/>
    <property type="evidence" value="ECO:0007669"/>
    <property type="project" value="UniProtKB-KW"/>
</dbReference>
<evidence type="ECO:0000256" key="2">
    <source>
        <dbReference type="ARBA" id="ARBA00022741"/>
    </source>
</evidence>
<dbReference type="EMBL" id="UIHC01000053">
    <property type="protein sequence ID" value="SUZ33495.1"/>
    <property type="molecule type" value="Genomic_DNA"/>
</dbReference>
<evidence type="ECO:0000313" key="4">
    <source>
        <dbReference type="EMBL" id="SUZ33495.1"/>
    </source>
</evidence>
<sequence length="838" mass="91417">MYLGIDLGTSNSAVVGHTDGSLRLFKTADGTDVLPSVIYLDKRGHRFVGKTAYDRLLSAPKNVAHGFKRSMGTKNQISLAGQTWTPVECSAEIIKTLVGQAATEAGSQPIEGVVITTPAAFNQMQSEDTIAAARLAGLERVSLLQEPVAAALAAISHSKQKDGVFLVYDLGGGTFDLALVMSTAGVVNVVAHEGINMLGGRDFDRIIFDSIVRPWLSTNFVLPRNFQADDKYRHLADVSKYAAEKAKIQLSASDTASIFASEDEVRACDENGEEIYLSIDLSRKQMADLIRDRIEDSIGLCRKIITANGYKSEDLSKIVLIGGPSKMPIIREMLEAELAIPVDSGLDPMTAVATGAAIFAESREWDGDSSVQKSTKQRETVTGDVGLSLDFKSRVSSESTKIRVKPSGEVPSGVELEILDEEGSSSGRIALNGPLSVKVSVRKNGNNRFKVNVFDKIGSKIESASREITITRSEASAASVPMTYNLAVKVQHGLVGYERNKLDTLVKKGTALPAQGRQTFRAGKTLVGGEDDFIAVEFYDMVDEVDSPEHNLHIGNFRLNSLDELERGERINRGDEFIIDWKMSDNGTLSFSLELPALGRIIDATNLYRHYDGGINYDGERGAEVAATMLSRAESDLEELESALGHDLDSSGDIRKRIERQQAALSTSVDADTHRSVAEEARKLRQDVALLKMSPENEERVLEDEASKAELSFDELRDLAQPVDSERHDKLLVTTRRAIREKNFDSARRSLGEMHGIRMKVLAETPDFLIEIFKVLAAERHLAVDEALLDQHLKAGVEAAKAGDVERLRFVIGQMMGNRVSTGADAAEIVELAHLLGT</sequence>
<protein>
    <submittedName>
        <fullName evidence="4">Chaperone protein DnaK</fullName>
    </submittedName>
</protein>
<dbReference type="Gene3D" id="3.90.640.10">
    <property type="entry name" value="Actin, Chain A, domain 4"/>
    <property type="match status" value="1"/>
</dbReference>
<keyword evidence="2" id="KW-0547">Nucleotide-binding</keyword>
<evidence type="ECO:0000256" key="1">
    <source>
        <dbReference type="ARBA" id="ARBA00007381"/>
    </source>
</evidence>
<evidence type="ECO:0000256" key="3">
    <source>
        <dbReference type="ARBA" id="ARBA00022840"/>
    </source>
</evidence>
<dbReference type="Proteomes" id="UP000272908">
    <property type="component" value="Unassembled WGS sequence"/>
</dbReference>
<name>A0A3B0MC51_9RHOB</name>
<proteinExistence type="inferred from homology"/>
<dbReference type="FunFam" id="3.30.420.40:FF:000028">
    <property type="entry name" value="heat shock 70 kDa protein-like"/>
    <property type="match status" value="1"/>
</dbReference>
<dbReference type="PANTHER" id="PTHR19375">
    <property type="entry name" value="HEAT SHOCK PROTEIN 70KDA"/>
    <property type="match status" value="1"/>
</dbReference>
<dbReference type="AlphaFoldDB" id="A0A3B0MC51"/>
<dbReference type="Gene3D" id="3.30.420.40">
    <property type="match status" value="2"/>
</dbReference>
<organism evidence="4 5">
    <name type="scientific">Roseinatronobacter ekhonensis</name>
    <dbReference type="NCBI Taxonomy" id="254356"/>
    <lineage>
        <taxon>Bacteria</taxon>
        <taxon>Pseudomonadati</taxon>
        <taxon>Pseudomonadota</taxon>
        <taxon>Alphaproteobacteria</taxon>
        <taxon>Rhodobacterales</taxon>
        <taxon>Paracoccaceae</taxon>
        <taxon>Roseinatronobacter</taxon>
    </lineage>
</organism>
<dbReference type="RefSeq" id="WP_121096561.1">
    <property type="nucleotide sequence ID" value="NZ_UIHC01000053.1"/>
</dbReference>
<gene>
    <name evidence="4" type="primary">dnaK_3</name>
    <name evidence="4" type="ORF">ROE7235_03266</name>
</gene>
<dbReference type="PROSITE" id="PS01036">
    <property type="entry name" value="HSP70_3"/>
    <property type="match status" value="1"/>
</dbReference>
<dbReference type="InterPro" id="IPR013126">
    <property type="entry name" value="Hsp_70_fam"/>
</dbReference>
<accession>A0A3B0MC51</accession>
<dbReference type="Pfam" id="PF00012">
    <property type="entry name" value="HSP70"/>
    <property type="match status" value="2"/>
</dbReference>
<evidence type="ECO:0000313" key="5">
    <source>
        <dbReference type="Proteomes" id="UP000272908"/>
    </source>
</evidence>
<dbReference type="PROSITE" id="PS00297">
    <property type="entry name" value="HSP70_1"/>
    <property type="match status" value="1"/>
</dbReference>
<comment type="similarity">
    <text evidence="1">Belongs to the heat shock protein 70 family.</text>
</comment>
<dbReference type="InterPro" id="IPR018181">
    <property type="entry name" value="Heat_shock_70_CS"/>
</dbReference>